<dbReference type="CDD" id="cd06164">
    <property type="entry name" value="S2P-M50_SpoIVFB_CBS"/>
    <property type="match status" value="1"/>
</dbReference>
<dbReference type="Gene3D" id="3.10.580.10">
    <property type="entry name" value="CBS-domain"/>
    <property type="match status" value="1"/>
</dbReference>
<dbReference type="Proteomes" id="UP000621436">
    <property type="component" value="Unassembled WGS sequence"/>
</dbReference>
<name>A0A931AP54_9FIRM</name>
<keyword evidence="20" id="KW-1185">Reference proteome</keyword>
<evidence type="ECO:0000256" key="5">
    <source>
        <dbReference type="ARBA" id="ARBA00022692"/>
    </source>
</evidence>
<keyword evidence="5 14" id="KW-0812">Transmembrane</keyword>
<dbReference type="GO" id="GO:0005886">
    <property type="term" value="C:plasma membrane"/>
    <property type="evidence" value="ECO:0007669"/>
    <property type="project" value="UniProtKB-SubCell"/>
</dbReference>
<keyword evidence="6 14" id="KW-0479">Metal-binding</keyword>
<evidence type="ECO:0000256" key="14">
    <source>
        <dbReference type="PIRNR" id="PIRNR006404"/>
    </source>
</evidence>
<feature type="binding site" evidence="16">
    <location>
        <position position="171"/>
    </location>
    <ligand>
        <name>Zn(2+)</name>
        <dbReference type="ChEBI" id="CHEBI:29105"/>
        <note>catalytic</note>
    </ligand>
</feature>
<proteinExistence type="inferred from homology"/>
<feature type="domain" description="CBS" evidence="18">
    <location>
        <begin position="312"/>
        <end position="369"/>
    </location>
</feature>
<keyword evidence="10 14" id="KW-1133">Transmembrane helix</keyword>
<keyword evidence="11 14" id="KW-0482">Metalloprotease</keyword>
<dbReference type="Pfam" id="PF00571">
    <property type="entry name" value="CBS"/>
    <property type="match status" value="2"/>
</dbReference>
<dbReference type="SUPFAM" id="SSF54631">
    <property type="entry name" value="CBS-domain pair"/>
    <property type="match status" value="1"/>
</dbReference>
<dbReference type="PANTHER" id="PTHR39188">
    <property type="entry name" value="MEMBRANE-ASSOCIATED ZINC METALLOPROTEASE M50B"/>
    <property type="match status" value="1"/>
</dbReference>
<evidence type="ECO:0000313" key="19">
    <source>
        <dbReference type="EMBL" id="MBF8436327.1"/>
    </source>
</evidence>
<accession>A0A931AP54</accession>
<evidence type="ECO:0000256" key="4">
    <source>
        <dbReference type="ARBA" id="ARBA00022670"/>
    </source>
</evidence>
<evidence type="ECO:0000256" key="7">
    <source>
        <dbReference type="ARBA" id="ARBA00022737"/>
    </source>
</evidence>
<evidence type="ECO:0000313" key="20">
    <source>
        <dbReference type="Proteomes" id="UP000621436"/>
    </source>
</evidence>
<dbReference type="GO" id="GO:0046872">
    <property type="term" value="F:metal ion binding"/>
    <property type="evidence" value="ECO:0007669"/>
    <property type="project" value="UniProtKB-UniRule"/>
</dbReference>
<feature type="domain" description="CBS" evidence="18">
    <location>
        <begin position="249"/>
        <end position="305"/>
    </location>
</feature>
<evidence type="ECO:0000256" key="1">
    <source>
        <dbReference type="ARBA" id="ARBA00004651"/>
    </source>
</evidence>
<dbReference type="Pfam" id="PF02163">
    <property type="entry name" value="Peptidase_M50"/>
    <property type="match status" value="2"/>
</dbReference>
<evidence type="ECO:0000256" key="16">
    <source>
        <dbReference type="PIRSR" id="PIRSR006404-2"/>
    </source>
</evidence>
<dbReference type="RefSeq" id="WP_270453149.1">
    <property type="nucleotide sequence ID" value="NZ_JADPIE010000002.1"/>
</dbReference>
<evidence type="ECO:0000256" key="2">
    <source>
        <dbReference type="ARBA" id="ARBA00007931"/>
    </source>
</evidence>
<feature type="transmembrane region" description="Helical" evidence="14">
    <location>
        <begin position="114"/>
        <end position="135"/>
    </location>
</feature>
<evidence type="ECO:0000256" key="3">
    <source>
        <dbReference type="ARBA" id="ARBA00022475"/>
    </source>
</evidence>
<dbReference type="EMBL" id="JADPIE010000002">
    <property type="protein sequence ID" value="MBF8436327.1"/>
    <property type="molecule type" value="Genomic_DNA"/>
</dbReference>
<dbReference type="AlphaFoldDB" id="A0A931AP54"/>
<evidence type="ECO:0000259" key="18">
    <source>
        <dbReference type="PROSITE" id="PS51371"/>
    </source>
</evidence>
<feature type="binding site" evidence="16">
    <location>
        <position position="77"/>
    </location>
    <ligand>
        <name>Zn(2+)</name>
        <dbReference type="ChEBI" id="CHEBI:29105"/>
        <note>catalytic</note>
    </ligand>
</feature>
<feature type="active site" evidence="15">
    <location>
        <position position="74"/>
    </location>
</feature>
<dbReference type="PIRSF" id="PIRSF006404">
    <property type="entry name" value="UCP006404_Pept_M50_CBS"/>
    <property type="match status" value="1"/>
</dbReference>
<evidence type="ECO:0000256" key="15">
    <source>
        <dbReference type="PIRSR" id="PIRSR006404-1"/>
    </source>
</evidence>
<dbReference type="InterPro" id="IPR046342">
    <property type="entry name" value="CBS_dom_sf"/>
</dbReference>
<keyword evidence="7" id="KW-0677">Repeat</keyword>
<dbReference type="SMART" id="SM00116">
    <property type="entry name" value="CBS"/>
    <property type="match status" value="2"/>
</dbReference>
<feature type="transmembrane region" description="Helical" evidence="14">
    <location>
        <begin position="53"/>
        <end position="73"/>
    </location>
</feature>
<evidence type="ECO:0000256" key="6">
    <source>
        <dbReference type="ARBA" id="ARBA00022723"/>
    </source>
</evidence>
<keyword evidence="4 14" id="KW-0645">Protease</keyword>
<comment type="subcellular location">
    <subcellularLocation>
        <location evidence="1 14">Cell membrane</location>
        <topology evidence="1 14">Multi-pass membrane protein</topology>
    </subcellularLocation>
</comment>
<feature type="transmembrane region" description="Helical" evidence="14">
    <location>
        <begin position="147"/>
        <end position="168"/>
    </location>
</feature>
<dbReference type="InterPro" id="IPR008915">
    <property type="entry name" value="Peptidase_M50"/>
</dbReference>
<feature type="transmembrane region" description="Helical" evidence="14">
    <location>
        <begin position="206"/>
        <end position="227"/>
    </location>
</feature>
<comment type="cofactor">
    <cofactor evidence="14 16">
        <name>Zn(2+)</name>
        <dbReference type="ChEBI" id="CHEBI:29105"/>
    </cofactor>
    <text evidence="14 16">Binds 1 zinc ion per subunit.</text>
</comment>
<gene>
    <name evidence="19" type="ORF">I0Q91_04480</name>
</gene>
<comment type="similarity">
    <text evidence="2 14">Belongs to the peptidase M50B family.</text>
</comment>
<evidence type="ECO:0000256" key="8">
    <source>
        <dbReference type="ARBA" id="ARBA00022801"/>
    </source>
</evidence>
<sequence>MLKSSLTIMKVAGIPIRIHVSFLIILPFFSWVIATNIGQIARMAAIDPGNVALNPLIIGFILAVMLFISVTFHEISHSLVAQKKGIKINSITLMLLGGVAQMDDDLQNPKDEALMAAAGPLFSLIFGGLLLFIIRPMITGFNADIRLMVYYLGYINIFLAIFNLLPAFPSDGGRILRSLIALKTSHYKATKIATAIGKAFALLMGFYGFLYGQIILMLIAFFIYIGASQEKETSLMRDVFGPFKVKDLMTEKVITVREDITISELLDKMLKEKHSGYPVVDSEGNLSGCVTLEDIKDISEQSQELKSVEEVMACNIISVHPEEDLFEAFKKMSRSEIGRLMVIEDGELIGILTRSDIMKAHQLKIVKDKKENK</sequence>
<comment type="caution">
    <text evidence="19">The sequence shown here is derived from an EMBL/GenBank/DDBJ whole genome shotgun (WGS) entry which is preliminary data.</text>
</comment>
<keyword evidence="9 14" id="KW-0862">Zinc</keyword>
<reference evidence="19" key="1">
    <citation type="submission" date="2020-11" db="EMBL/GenBank/DDBJ databases">
        <title>Halonatronomonas betainensis gen. nov., sp. nov. a novel haloalkaliphilic representative of the family Halanaerobiacae capable of betaine degradation.</title>
        <authorList>
            <person name="Boltyanskaya Y."/>
            <person name="Kevbrin V."/>
            <person name="Detkova E."/>
            <person name="Grouzdev D.S."/>
            <person name="Koziaeva V."/>
            <person name="Zhilina T."/>
        </authorList>
    </citation>
    <scope>NUCLEOTIDE SEQUENCE</scope>
    <source>
        <strain evidence="19">Z-7014</strain>
    </source>
</reference>
<keyword evidence="3 14" id="KW-1003">Cell membrane</keyword>
<dbReference type="InterPro" id="IPR000644">
    <property type="entry name" value="CBS_dom"/>
</dbReference>
<dbReference type="PROSITE" id="PS51371">
    <property type="entry name" value="CBS"/>
    <property type="match status" value="2"/>
</dbReference>
<feature type="transmembrane region" description="Helical" evidence="14">
    <location>
        <begin position="85"/>
        <end position="102"/>
    </location>
</feature>
<dbReference type="GO" id="GO:0006508">
    <property type="term" value="P:proteolysis"/>
    <property type="evidence" value="ECO:0007669"/>
    <property type="project" value="UniProtKB-KW"/>
</dbReference>
<evidence type="ECO:0000256" key="10">
    <source>
        <dbReference type="ARBA" id="ARBA00022989"/>
    </source>
</evidence>
<evidence type="ECO:0000256" key="13">
    <source>
        <dbReference type="ARBA" id="ARBA00023136"/>
    </source>
</evidence>
<evidence type="ECO:0000256" key="11">
    <source>
        <dbReference type="ARBA" id="ARBA00023049"/>
    </source>
</evidence>
<evidence type="ECO:0000256" key="17">
    <source>
        <dbReference type="PROSITE-ProRule" id="PRU00703"/>
    </source>
</evidence>
<dbReference type="GO" id="GO:0008237">
    <property type="term" value="F:metallopeptidase activity"/>
    <property type="evidence" value="ECO:0007669"/>
    <property type="project" value="UniProtKB-UniRule"/>
</dbReference>
<keyword evidence="12 17" id="KW-0129">CBS domain</keyword>
<keyword evidence="13 14" id="KW-0472">Membrane</keyword>
<protein>
    <recommendedName>
        <fullName evidence="14">Zinc metalloprotease</fullName>
    </recommendedName>
</protein>
<keyword evidence="8 14" id="KW-0378">Hydrolase</keyword>
<feature type="binding site" evidence="16">
    <location>
        <position position="73"/>
    </location>
    <ligand>
        <name>Zn(2+)</name>
        <dbReference type="ChEBI" id="CHEBI:29105"/>
        <note>catalytic</note>
    </ligand>
</feature>
<dbReference type="PANTHER" id="PTHR39188:SF3">
    <property type="entry name" value="STAGE IV SPORULATION PROTEIN FB"/>
    <property type="match status" value="1"/>
</dbReference>
<dbReference type="CDD" id="cd04801">
    <property type="entry name" value="CBS_pair_peptidase_M50"/>
    <property type="match status" value="1"/>
</dbReference>
<evidence type="ECO:0000256" key="12">
    <source>
        <dbReference type="ARBA" id="ARBA00023122"/>
    </source>
</evidence>
<organism evidence="19 20">
    <name type="scientific">Halonatronomonas betaini</name>
    <dbReference type="NCBI Taxonomy" id="2778430"/>
    <lineage>
        <taxon>Bacteria</taxon>
        <taxon>Bacillati</taxon>
        <taxon>Bacillota</taxon>
        <taxon>Clostridia</taxon>
        <taxon>Halanaerobiales</taxon>
        <taxon>Halarsenatibacteraceae</taxon>
        <taxon>Halonatronomonas</taxon>
    </lineage>
</organism>
<evidence type="ECO:0000256" key="9">
    <source>
        <dbReference type="ARBA" id="ARBA00022833"/>
    </source>
</evidence>
<dbReference type="InterPro" id="IPR016483">
    <property type="entry name" value="UCP006404_Pept_M50_CBS"/>
</dbReference>
<feature type="transmembrane region" description="Helical" evidence="14">
    <location>
        <begin position="20"/>
        <end position="41"/>
    </location>
</feature>